<feature type="non-terminal residue" evidence="2">
    <location>
        <position position="1"/>
    </location>
</feature>
<feature type="compositionally biased region" description="Basic residues" evidence="1">
    <location>
        <begin position="471"/>
        <end position="486"/>
    </location>
</feature>
<feature type="compositionally biased region" description="Basic and acidic residues" evidence="1">
    <location>
        <begin position="53"/>
        <end position="77"/>
    </location>
</feature>
<feature type="compositionally biased region" description="Basic residues" evidence="1">
    <location>
        <begin position="887"/>
        <end position="912"/>
    </location>
</feature>
<feature type="compositionally biased region" description="Basic residues" evidence="1">
    <location>
        <begin position="92"/>
        <end position="113"/>
    </location>
</feature>
<evidence type="ECO:0000313" key="2">
    <source>
        <dbReference type="EMBL" id="EGB10604.1"/>
    </source>
</evidence>
<feature type="region of interest" description="Disordered" evidence="1">
    <location>
        <begin position="738"/>
        <end position="783"/>
    </location>
</feature>
<dbReference type="KEGG" id="aaf:AURANDRAFT_70981"/>
<feature type="compositionally biased region" description="Basic residues" evidence="1">
    <location>
        <begin position="304"/>
        <end position="313"/>
    </location>
</feature>
<feature type="compositionally biased region" description="Low complexity" evidence="1">
    <location>
        <begin position="26"/>
        <end position="52"/>
    </location>
</feature>
<feature type="compositionally biased region" description="Low complexity" evidence="1">
    <location>
        <begin position="121"/>
        <end position="131"/>
    </location>
</feature>
<protein>
    <submittedName>
        <fullName evidence="2">Uncharacterized protein</fullName>
    </submittedName>
</protein>
<gene>
    <name evidence="2" type="ORF">AURANDRAFT_70981</name>
</gene>
<feature type="compositionally biased region" description="Basic and acidic residues" evidence="1">
    <location>
        <begin position="292"/>
        <end position="303"/>
    </location>
</feature>
<sequence>HRHGRDPLAGGGPRAFPAAEGGPGHVGPAAAQAGRAAGRVPGAAAPGAPVPEGVRRGREARLRPAQEQARLHQDRQAQRRHRGVNGRDPGPHRRRLLPRGGRGPRLRELRHRRPGDPRQPQGALRQGRAQLGRGGQGHPRAGHAGQGRAQGRVADHGGPRGRRPGRLRRRRDLRIREAVQGRQLQVRRGPEVGGERARRVPAQAAAGPRADRGQPKIVGAAREARRGRDGPEEIRDAREVRARRRGPRRPRLPPALPVRALRRLPHRGQEAQEAHDRRAREEGRQRPAPGRENGRGLRGDHLRVRARRRRLPPRARLGGQAGDAGRGRRLRLRRAPRPLRRPRLQGQGRARQFRRREVPAARQGQIRHDGQEAQGEPEQPGPAARHRRGLRRQRPGDRRRRRRRRRRPGEREPAGRAEAGTRLRDRRGPGARAVAGADAPRRLGGDEQQVHGREPGRVVQAAEPAVDGRPRGARGLRQLPRHRLHRPREPLLPDGPGLRLRHGAARGTARDGDGRRDGREHARHGRRRERAPRRRAGHGDERLLRAEDELLDDVAVAAFAVAAVEPRLRRARRLPGEAREPRAPDPRAARVLPRRRGLRFAHVFSAPRPPRRERHGRRRLRRRRGEPDAELVEAAGPDPGGARARRRRRRRRAAAGQEARRRPRGDGVRRPRGGRRARGGGRRRLREQGPPRRRPTLRHALPGDLDGRAVGGGALDRARLRHGEDLRHPRVGLPRRLRVAGLPRGAQEDRRGRRRRARPGEVPRLRRVDAEAPEDHPRRRRRVGLRVPARLRADDLLRRVGRRHRRGRGAGARAHGPRVRGDGSALPRVRGVGPRDRRNRAHGGVRRAPRLHGGVAVAHPPPRRPREPRGGAAGHAGRAAHPAPLQRPRRRGARVRLLRHPRRRGRHVHLGRAPHADPALRRRAPARRGDLLHGLRAI</sequence>
<dbReference type="RefSeq" id="XP_009034210.1">
    <property type="nucleotide sequence ID" value="XM_009035962.1"/>
</dbReference>
<feature type="compositionally biased region" description="Basic and acidic residues" evidence="1">
    <location>
        <begin position="409"/>
        <end position="428"/>
    </location>
</feature>
<feature type="compositionally biased region" description="Basic residues" evidence="1">
    <location>
        <begin position="837"/>
        <end position="850"/>
    </location>
</feature>
<name>F0Y1Y8_AURAN</name>
<evidence type="ECO:0000256" key="1">
    <source>
        <dbReference type="SAM" id="MobiDB-lite"/>
    </source>
</evidence>
<feature type="compositionally biased region" description="Basic and acidic residues" evidence="1">
    <location>
        <begin position="439"/>
        <end position="456"/>
    </location>
</feature>
<dbReference type="AlphaFoldDB" id="F0Y1Y8"/>
<accession>F0Y1Y8</accession>
<feature type="compositionally biased region" description="Basic residues" evidence="1">
    <location>
        <begin position="670"/>
        <end position="697"/>
    </location>
</feature>
<feature type="compositionally biased region" description="Basic residues" evidence="1">
    <location>
        <begin position="159"/>
        <end position="173"/>
    </location>
</feature>
<feature type="compositionally biased region" description="Basic and acidic residues" evidence="1">
    <location>
        <begin position="758"/>
        <end position="777"/>
    </location>
</feature>
<dbReference type="Proteomes" id="UP000002729">
    <property type="component" value="Unassembled WGS sequence"/>
</dbReference>
<feature type="region of interest" description="Disordered" evidence="1">
    <location>
        <begin position="802"/>
        <end position="938"/>
    </location>
</feature>
<feature type="compositionally biased region" description="Basic residues" evidence="1">
    <location>
        <begin position="384"/>
        <end position="408"/>
    </location>
</feature>
<organism evidence="3">
    <name type="scientific">Aureococcus anophagefferens</name>
    <name type="common">Harmful bloom alga</name>
    <dbReference type="NCBI Taxonomy" id="44056"/>
    <lineage>
        <taxon>Eukaryota</taxon>
        <taxon>Sar</taxon>
        <taxon>Stramenopiles</taxon>
        <taxon>Ochrophyta</taxon>
        <taxon>Pelagophyceae</taxon>
        <taxon>Pelagomonadales</taxon>
        <taxon>Pelagomonadaceae</taxon>
        <taxon>Aureococcus</taxon>
    </lineage>
</organism>
<dbReference type="EMBL" id="GL833123">
    <property type="protein sequence ID" value="EGB10604.1"/>
    <property type="molecule type" value="Genomic_DNA"/>
</dbReference>
<feature type="compositionally biased region" description="Basic and acidic residues" evidence="1">
    <location>
        <begin position="508"/>
        <end position="520"/>
    </location>
</feature>
<feature type="compositionally biased region" description="Basic residues" evidence="1">
    <location>
        <begin position="609"/>
        <end position="624"/>
    </location>
</feature>
<evidence type="ECO:0000313" key="3">
    <source>
        <dbReference type="Proteomes" id="UP000002729"/>
    </source>
</evidence>
<feature type="compositionally biased region" description="Basic residues" evidence="1">
    <location>
        <begin position="521"/>
        <end position="536"/>
    </location>
</feature>
<dbReference type="InParanoid" id="F0Y1Y8"/>
<feature type="compositionally biased region" description="Basic and acidic residues" evidence="1">
    <location>
        <begin position="927"/>
        <end position="938"/>
    </location>
</feature>
<feature type="compositionally biased region" description="Basic and acidic residues" evidence="1">
    <location>
        <begin position="575"/>
        <end position="588"/>
    </location>
</feature>
<feature type="compositionally biased region" description="Low complexity" evidence="1">
    <location>
        <begin position="138"/>
        <end position="152"/>
    </location>
</feature>
<feature type="region of interest" description="Disordered" evidence="1">
    <location>
        <begin position="1"/>
        <end position="540"/>
    </location>
</feature>
<feature type="compositionally biased region" description="Basic residues" evidence="1">
    <location>
        <begin position="241"/>
        <end position="251"/>
    </location>
</feature>
<feature type="region of interest" description="Disordered" evidence="1">
    <location>
        <begin position="575"/>
        <end position="594"/>
    </location>
</feature>
<feature type="compositionally biased region" description="Low complexity" evidence="1">
    <location>
        <begin position="875"/>
        <end position="884"/>
    </location>
</feature>
<feature type="compositionally biased region" description="Basic and acidic residues" evidence="1">
    <location>
        <begin position="267"/>
        <end position="285"/>
    </location>
</feature>
<keyword evidence="3" id="KW-1185">Reference proteome</keyword>
<proteinExistence type="predicted"/>
<dbReference type="GeneID" id="20228020"/>
<dbReference type="OMA" id="HEHILFK"/>
<reference evidence="2 3" key="1">
    <citation type="journal article" date="2011" name="Proc. Natl. Acad. Sci. U.S.A.">
        <title>Niche of harmful alga Aureococcus anophagefferens revealed through ecogenomics.</title>
        <authorList>
            <person name="Gobler C.J."/>
            <person name="Berry D.L."/>
            <person name="Dyhrman S.T."/>
            <person name="Wilhelm S.W."/>
            <person name="Salamov A."/>
            <person name="Lobanov A.V."/>
            <person name="Zhang Y."/>
            <person name="Collier J.L."/>
            <person name="Wurch L.L."/>
            <person name="Kustka A.B."/>
            <person name="Dill B.D."/>
            <person name="Shah M."/>
            <person name="VerBerkmoes N.C."/>
            <person name="Kuo A."/>
            <person name="Terry A."/>
            <person name="Pangilinan J."/>
            <person name="Lindquist E.A."/>
            <person name="Lucas S."/>
            <person name="Paulsen I.T."/>
            <person name="Hattenrath-Lehmann T.K."/>
            <person name="Talmage S.C."/>
            <person name="Walker E.A."/>
            <person name="Koch F."/>
            <person name="Burson A.M."/>
            <person name="Marcoval M.A."/>
            <person name="Tang Y.Z."/>
            <person name="Lecleir G.R."/>
            <person name="Coyne K.J."/>
            <person name="Berg G.M."/>
            <person name="Bertrand E.M."/>
            <person name="Saito M.A."/>
            <person name="Gladyshev V.N."/>
            <person name="Grigoriev I.V."/>
        </authorList>
    </citation>
    <scope>NUCLEOTIDE SEQUENCE [LARGE SCALE GENOMIC DNA]</scope>
    <source>
        <strain evidence="3">CCMP 1984</strain>
    </source>
</reference>
<feature type="non-terminal residue" evidence="2">
    <location>
        <position position="938"/>
    </location>
</feature>
<feature type="compositionally biased region" description="Basic and acidic residues" evidence="1">
    <location>
        <begin position="658"/>
        <end position="669"/>
    </location>
</feature>
<feature type="compositionally biased region" description="Basic residues" evidence="1">
    <location>
        <begin position="327"/>
        <end position="343"/>
    </location>
</feature>
<feature type="compositionally biased region" description="Basic residues" evidence="1">
    <location>
        <begin position="643"/>
        <end position="653"/>
    </location>
</feature>
<feature type="region of interest" description="Disordered" evidence="1">
    <location>
        <begin position="600"/>
        <end position="710"/>
    </location>
</feature>
<feature type="compositionally biased region" description="Basic and acidic residues" evidence="1">
    <location>
        <begin position="188"/>
        <end position="198"/>
    </location>
</feature>
<feature type="compositionally biased region" description="Basic and acidic residues" evidence="1">
    <location>
        <begin position="222"/>
        <end position="240"/>
    </location>
</feature>